<feature type="transmembrane region" description="Helical" evidence="5">
    <location>
        <begin position="20"/>
        <end position="38"/>
    </location>
</feature>
<comment type="subcellular location">
    <subcellularLocation>
        <location evidence="1">Cell envelope</location>
    </subcellularLocation>
</comment>
<reference evidence="8 9" key="1">
    <citation type="journal article" date="2016" name="Nat. Commun.">
        <title>Thousands of microbial genomes shed light on interconnected biogeochemical processes in an aquifer system.</title>
        <authorList>
            <person name="Anantharaman K."/>
            <person name="Brown C.T."/>
            <person name="Hug L.A."/>
            <person name="Sharon I."/>
            <person name="Castelle C.J."/>
            <person name="Probst A.J."/>
            <person name="Thomas B.C."/>
            <person name="Singh A."/>
            <person name="Wilkins M.J."/>
            <person name="Karaoz U."/>
            <person name="Brodie E.L."/>
            <person name="Williams K.H."/>
            <person name="Hubbard S.S."/>
            <person name="Banfield J.F."/>
        </authorList>
    </citation>
    <scope>NUCLEOTIDE SEQUENCE [LARGE SCALE GENOMIC DNA]</scope>
</reference>
<dbReference type="Pfam" id="PF25967">
    <property type="entry name" value="RND-MFP_C"/>
    <property type="match status" value="1"/>
</dbReference>
<sequence length="611" mass="67172">MNSKWIFDIFKRLIKKKSFWVITIIIIIAIIGIGKLTAPKKVEYVQEKVIKGRLVQTVSETGSVLAATNINLNFKGTGTIVEMNIKEGDEVKKDDILARLDAGSLEIQVRQAQANLSIAQANLNRLFAGASREDIKVTQETVNNAKIAYENAQKDYEIMSVKLAADLKAYSEALNLAEKNLTNTGNTITQTVDDARQTLITTIRSKANAANTTLDFIDYQFTNLGNVADYQAKINTWDYYTQALEKQTDLNNILIYSDQTVAGKIDEATSLALGLLEDINLSLNSLFNTIGSTMADARFSQLKIDNDKALVKAEQTTNSANLSAVQAAEFAYKTAKLNATSSTDTSTSNYNTAKANYDSAIATHDSQLNAAQANIDSALGNYNLTKAQLDLKKAPARGVDIAYYQAQVDQAKAALDLVLKNLDDYTIYAPRDGLITFVNYKVGEQIGFGITSITEAAKAVISMISKDQYEIEVDVPESDIVKVKVGNLARITLDAYGSDVVFDGTVMFIDLAETNIQDVVYYKVKVEINPYDLEIKPGMTANVDIVTAEKNDVLIVPIRAIKETQDKKKYVEILSFGKPKQVFVEIGLRGDDGYEITSGLNEGDQVIVYKK</sequence>
<keyword evidence="5" id="KW-1133">Transmembrane helix</keyword>
<evidence type="ECO:0000256" key="1">
    <source>
        <dbReference type="ARBA" id="ARBA00004196"/>
    </source>
</evidence>
<name>A0A1G1XND0_9BACT</name>
<dbReference type="Gene3D" id="2.40.50.100">
    <property type="match status" value="1"/>
</dbReference>
<dbReference type="SUPFAM" id="SSF111369">
    <property type="entry name" value="HlyD-like secretion proteins"/>
    <property type="match status" value="2"/>
</dbReference>
<dbReference type="EMBL" id="MHHZ01000015">
    <property type="protein sequence ID" value="OGY41615.1"/>
    <property type="molecule type" value="Genomic_DNA"/>
</dbReference>
<evidence type="ECO:0000256" key="3">
    <source>
        <dbReference type="ARBA" id="ARBA00023054"/>
    </source>
</evidence>
<evidence type="ECO:0000313" key="9">
    <source>
        <dbReference type="Proteomes" id="UP000176498"/>
    </source>
</evidence>
<evidence type="ECO:0000256" key="4">
    <source>
        <dbReference type="SAM" id="Coils"/>
    </source>
</evidence>
<dbReference type="AlphaFoldDB" id="A0A1G1XND0"/>
<dbReference type="Proteomes" id="UP000176498">
    <property type="component" value="Unassembled WGS sequence"/>
</dbReference>
<organism evidence="8 9">
    <name type="scientific">Candidatus Buchananbacteria bacterium RBG_13_36_9</name>
    <dbReference type="NCBI Taxonomy" id="1797530"/>
    <lineage>
        <taxon>Bacteria</taxon>
        <taxon>Candidatus Buchananiibacteriota</taxon>
    </lineage>
</organism>
<protein>
    <submittedName>
        <fullName evidence="8">Uncharacterized protein</fullName>
    </submittedName>
</protein>
<dbReference type="NCBIfam" id="TIGR01730">
    <property type="entry name" value="RND_mfp"/>
    <property type="match status" value="1"/>
</dbReference>
<feature type="domain" description="Multidrug resistance protein MdtA-like C-terminal permuted SH3" evidence="6">
    <location>
        <begin position="552"/>
        <end position="608"/>
    </location>
</feature>
<dbReference type="Gene3D" id="2.40.420.20">
    <property type="match status" value="1"/>
</dbReference>
<comment type="similarity">
    <text evidence="2">Belongs to the membrane fusion protein (MFP) (TC 8.A.1) family.</text>
</comment>
<dbReference type="InterPro" id="IPR006143">
    <property type="entry name" value="RND_pump_MFP"/>
</dbReference>
<dbReference type="GO" id="GO:0022857">
    <property type="term" value="F:transmembrane transporter activity"/>
    <property type="evidence" value="ECO:0007669"/>
    <property type="project" value="InterPro"/>
</dbReference>
<dbReference type="GO" id="GO:0030313">
    <property type="term" value="C:cell envelope"/>
    <property type="evidence" value="ECO:0007669"/>
    <property type="project" value="UniProtKB-SubCell"/>
</dbReference>
<comment type="caution">
    <text evidence="8">The sequence shown here is derived from an EMBL/GenBank/DDBJ whole genome shotgun (WGS) entry which is preliminary data.</text>
</comment>
<dbReference type="InterPro" id="IPR058982">
    <property type="entry name" value="Beta-barrel_AprE"/>
</dbReference>
<dbReference type="GO" id="GO:0016020">
    <property type="term" value="C:membrane"/>
    <property type="evidence" value="ECO:0007669"/>
    <property type="project" value="InterPro"/>
</dbReference>
<feature type="coiled-coil region" evidence="4">
    <location>
        <begin position="102"/>
        <end position="155"/>
    </location>
</feature>
<dbReference type="Gene3D" id="2.40.30.170">
    <property type="match status" value="1"/>
</dbReference>
<keyword evidence="5" id="KW-0812">Transmembrane</keyword>
<dbReference type="InterPro" id="IPR058627">
    <property type="entry name" value="MdtA-like_C"/>
</dbReference>
<dbReference type="PANTHER" id="PTHR32347">
    <property type="entry name" value="EFFLUX SYSTEM COMPONENT YKNX-RELATED"/>
    <property type="match status" value="1"/>
</dbReference>
<evidence type="ECO:0000259" key="6">
    <source>
        <dbReference type="Pfam" id="PF25967"/>
    </source>
</evidence>
<proteinExistence type="inferred from homology"/>
<dbReference type="InterPro" id="IPR050465">
    <property type="entry name" value="UPF0194_transport"/>
</dbReference>
<keyword evidence="5" id="KW-0472">Membrane</keyword>
<keyword evidence="3 4" id="KW-0175">Coiled coil</keyword>
<gene>
    <name evidence="8" type="ORF">A2Y82_01370</name>
</gene>
<accession>A0A1G1XND0</accession>
<evidence type="ECO:0000256" key="2">
    <source>
        <dbReference type="ARBA" id="ARBA00009477"/>
    </source>
</evidence>
<dbReference type="Pfam" id="PF26002">
    <property type="entry name" value="Beta-barrel_AprE"/>
    <property type="match status" value="1"/>
</dbReference>
<evidence type="ECO:0000259" key="7">
    <source>
        <dbReference type="Pfam" id="PF26002"/>
    </source>
</evidence>
<feature type="domain" description="AprE-like beta-barrel" evidence="7">
    <location>
        <begin position="471"/>
        <end position="547"/>
    </location>
</feature>
<evidence type="ECO:0000256" key="5">
    <source>
        <dbReference type="SAM" id="Phobius"/>
    </source>
</evidence>
<evidence type="ECO:0000313" key="8">
    <source>
        <dbReference type="EMBL" id="OGY41615.1"/>
    </source>
</evidence>
<dbReference type="Gene3D" id="1.10.287.470">
    <property type="entry name" value="Helix hairpin bin"/>
    <property type="match status" value="1"/>
</dbReference>